<organism evidence="2 3">
    <name type="scientific">Paramecium bursaria Chlorella virus MT325</name>
    <name type="common">PBCV-MT325</name>
    <dbReference type="NCBI Taxonomy" id="346932"/>
    <lineage>
        <taxon>Viruses</taxon>
        <taxon>Varidnaviria</taxon>
        <taxon>Bamfordvirae</taxon>
        <taxon>Nucleocytoviricota</taxon>
        <taxon>Megaviricetes</taxon>
        <taxon>Algavirales</taxon>
        <taxon>Phycodnaviridae</taxon>
        <taxon>Chlorovirus</taxon>
        <taxon>Chlorovirus conductrix</taxon>
        <taxon>Paramecium bursaria Chlorella virus A1</taxon>
    </lineage>
</organism>
<protein>
    <submittedName>
        <fullName evidence="2">Uncharacterized protein m477R</fullName>
    </submittedName>
</protein>
<dbReference type="Proteomes" id="UP000246715">
    <property type="component" value="Segment"/>
</dbReference>
<feature type="transmembrane region" description="Helical" evidence="1">
    <location>
        <begin position="7"/>
        <end position="25"/>
    </location>
</feature>
<keyword evidence="1" id="KW-1133">Transmembrane helix</keyword>
<sequence length="71" mass="7674">MLPVKIQLVLFVMVVFLIVGSPMTYKVTDSFIGKVAGVPFVVMGAPTATGLLVHALVAGLLTYLYLMTFRI</sequence>
<evidence type="ECO:0000256" key="1">
    <source>
        <dbReference type="SAM" id="Phobius"/>
    </source>
</evidence>
<gene>
    <name evidence="2" type="primary">m477R</name>
    <name evidence="2" type="ORF">MT325_m477R</name>
</gene>
<organismHost>
    <name type="scientific">Paramecium bursaria</name>
    <dbReference type="NCBI Taxonomy" id="74790"/>
</organismHost>
<reference evidence="2 3" key="1">
    <citation type="journal article" date="2007" name="Virology">
        <title>Sequence and annotation of the 314-kb MT325 and the 321-kb FR483 viruses that infect Chlorella Pbi.</title>
        <authorList>
            <person name="Fitzgerald L.A."/>
            <person name="Graves M.V."/>
            <person name="Li X."/>
            <person name="Feldblyum T."/>
            <person name="Hartigan J."/>
            <person name="Van Etten J.L."/>
        </authorList>
    </citation>
    <scope>NUCLEOTIDE SEQUENCE [LARGE SCALE GENOMIC DNA]</scope>
    <source>
        <strain evidence="2 3">MT325</strain>
    </source>
</reference>
<proteinExistence type="predicted"/>
<keyword evidence="1" id="KW-0472">Membrane</keyword>
<evidence type="ECO:0000313" key="2">
    <source>
        <dbReference type="EMBL" id="ABT14031.1"/>
    </source>
</evidence>
<accession>A7IUK7</accession>
<dbReference type="EMBL" id="DQ491001">
    <property type="protein sequence ID" value="ABT14031.1"/>
    <property type="molecule type" value="Genomic_DNA"/>
</dbReference>
<feature type="transmembrane region" description="Helical" evidence="1">
    <location>
        <begin position="45"/>
        <end position="66"/>
    </location>
</feature>
<name>A7IUK7_PBCVM</name>
<evidence type="ECO:0000313" key="3">
    <source>
        <dbReference type="Proteomes" id="UP000246715"/>
    </source>
</evidence>
<keyword evidence="1" id="KW-0812">Transmembrane</keyword>